<feature type="compositionally biased region" description="Polar residues" evidence="7">
    <location>
        <begin position="149"/>
        <end position="161"/>
    </location>
</feature>
<comment type="caution">
    <text evidence="9">The sequence shown here is derived from an EMBL/GenBank/DDBJ whole genome shotgun (WGS) entry which is preliminary data.</text>
</comment>
<keyword evidence="3 6" id="KW-0863">Zinc-finger</keyword>
<dbReference type="AlphaFoldDB" id="A0AAV5MK30"/>
<evidence type="ECO:0000256" key="1">
    <source>
        <dbReference type="ARBA" id="ARBA00004123"/>
    </source>
</evidence>
<evidence type="ECO:0000256" key="2">
    <source>
        <dbReference type="ARBA" id="ARBA00022723"/>
    </source>
</evidence>
<evidence type="ECO:0000256" key="7">
    <source>
        <dbReference type="SAM" id="MobiDB-lite"/>
    </source>
</evidence>
<dbReference type="PROSITE" id="PS50157">
    <property type="entry name" value="ZINC_FINGER_C2H2_2"/>
    <property type="match status" value="1"/>
</dbReference>
<dbReference type="GO" id="GO:0009788">
    <property type="term" value="P:negative regulation of abscisic acid-activated signaling pathway"/>
    <property type="evidence" value="ECO:0007669"/>
    <property type="project" value="InterPro"/>
</dbReference>
<keyword evidence="10" id="KW-1185">Reference proteome</keyword>
<evidence type="ECO:0000256" key="3">
    <source>
        <dbReference type="ARBA" id="ARBA00022771"/>
    </source>
</evidence>
<dbReference type="PROSITE" id="PS00028">
    <property type="entry name" value="ZINC_FINGER_C2H2_1"/>
    <property type="match status" value="1"/>
</dbReference>
<evidence type="ECO:0000259" key="8">
    <source>
        <dbReference type="PROSITE" id="PS50157"/>
    </source>
</evidence>
<dbReference type="EMBL" id="BPVZ01000352">
    <property type="protein sequence ID" value="GKV50260.1"/>
    <property type="molecule type" value="Genomic_DNA"/>
</dbReference>
<evidence type="ECO:0000256" key="6">
    <source>
        <dbReference type="PROSITE-ProRule" id="PRU00042"/>
    </source>
</evidence>
<comment type="subcellular location">
    <subcellularLocation>
        <location evidence="1">Nucleus</location>
    </subcellularLocation>
</comment>
<dbReference type="PANTHER" id="PTHR47287">
    <property type="entry name" value="C2H2 AND C2HC ZINC FINGERS SUPERFAMILY PROTEIN"/>
    <property type="match status" value="1"/>
</dbReference>
<keyword evidence="5" id="KW-0539">Nucleus</keyword>
<feature type="region of interest" description="Disordered" evidence="7">
    <location>
        <begin position="1"/>
        <end position="32"/>
    </location>
</feature>
<evidence type="ECO:0000313" key="9">
    <source>
        <dbReference type="EMBL" id="GKV50260.1"/>
    </source>
</evidence>
<keyword evidence="4" id="KW-0862">Zinc</keyword>
<sequence>MADPSMHNFFSQNQPSAAKPTKHAPAPSTTASPRRFTCLYCSREFDTCQALGGHQNGHKRERAAARQNSPAANQQQYQPLPLFPAYQQQQPTSSIPFPHFPGMYHTAGAAVIVEKWLQPIQPQPQQHQQHQHQNIASSSVPQAFLGVSNADSLSPTTNVDDSANMDLTLRL</sequence>
<evidence type="ECO:0000256" key="4">
    <source>
        <dbReference type="ARBA" id="ARBA00022833"/>
    </source>
</evidence>
<evidence type="ECO:0000256" key="5">
    <source>
        <dbReference type="ARBA" id="ARBA00023242"/>
    </source>
</evidence>
<dbReference type="PANTHER" id="PTHR47287:SF15">
    <property type="entry name" value="ZINC FINGER PROTEIN 3-LIKE"/>
    <property type="match status" value="1"/>
</dbReference>
<feature type="region of interest" description="Disordered" evidence="7">
    <location>
        <begin position="52"/>
        <end position="74"/>
    </location>
</feature>
<feature type="domain" description="C2H2-type" evidence="8">
    <location>
        <begin position="36"/>
        <end position="63"/>
    </location>
</feature>
<dbReference type="InterPro" id="IPR044246">
    <property type="entry name" value="ZFP3-like"/>
</dbReference>
<dbReference type="GO" id="GO:0005634">
    <property type="term" value="C:nucleus"/>
    <property type="evidence" value="ECO:0007669"/>
    <property type="project" value="UniProtKB-SubCell"/>
</dbReference>
<proteinExistence type="predicted"/>
<evidence type="ECO:0000313" key="10">
    <source>
        <dbReference type="Proteomes" id="UP001054252"/>
    </source>
</evidence>
<dbReference type="Proteomes" id="UP001054252">
    <property type="component" value="Unassembled WGS sequence"/>
</dbReference>
<gene>
    <name evidence="9" type="ORF">SLEP1_g56972</name>
</gene>
<feature type="region of interest" description="Disordered" evidence="7">
    <location>
        <begin position="148"/>
        <end position="171"/>
    </location>
</feature>
<accession>A0AAV5MK30</accession>
<reference evidence="9 10" key="1">
    <citation type="journal article" date="2021" name="Commun. Biol.">
        <title>The genome of Shorea leprosula (Dipterocarpaceae) highlights the ecological relevance of drought in aseasonal tropical rainforests.</title>
        <authorList>
            <person name="Ng K.K.S."/>
            <person name="Kobayashi M.J."/>
            <person name="Fawcett J.A."/>
            <person name="Hatakeyama M."/>
            <person name="Paape T."/>
            <person name="Ng C.H."/>
            <person name="Ang C.C."/>
            <person name="Tnah L.H."/>
            <person name="Lee C.T."/>
            <person name="Nishiyama T."/>
            <person name="Sese J."/>
            <person name="O'Brien M.J."/>
            <person name="Copetti D."/>
            <person name="Mohd Noor M.I."/>
            <person name="Ong R.C."/>
            <person name="Putra M."/>
            <person name="Sireger I.Z."/>
            <person name="Indrioko S."/>
            <person name="Kosugi Y."/>
            <person name="Izuno A."/>
            <person name="Isagi Y."/>
            <person name="Lee S.L."/>
            <person name="Shimizu K.K."/>
        </authorList>
    </citation>
    <scope>NUCLEOTIDE SEQUENCE [LARGE SCALE GENOMIC DNA]</scope>
    <source>
        <strain evidence="9">214</strain>
    </source>
</reference>
<name>A0AAV5MK30_9ROSI</name>
<dbReference type="GO" id="GO:0008270">
    <property type="term" value="F:zinc ion binding"/>
    <property type="evidence" value="ECO:0007669"/>
    <property type="project" value="UniProtKB-KW"/>
</dbReference>
<organism evidence="9 10">
    <name type="scientific">Rubroshorea leprosula</name>
    <dbReference type="NCBI Taxonomy" id="152421"/>
    <lineage>
        <taxon>Eukaryota</taxon>
        <taxon>Viridiplantae</taxon>
        <taxon>Streptophyta</taxon>
        <taxon>Embryophyta</taxon>
        <taxon>Tracheophyta</taxon>
        <taxon>Spermatophyta</taxon>
        <taxon>Magnoliopsida</taxon>
        <taxon>eudicotyledons</taxon>
        <taxon>Gunneridae</taxon>
        <taxon>Pentapetalae</taxon>
        <taxon>rosids</taxon>
        <taxon>malvids</taxon>
        <taxon>Malvales</taxon>
        <taxon>Dipterocarpaceae</taxon>
        <taxon>Rubroshorea</taxon>
    </lineage>
</organism>
<keyword evidence="2" id="KW-0479">Metal-binding</keyword>
<dbReference type="InterPro" id="IPR013087">
    <property type="entry name" value="Znf_C2H2_type"/>
</dbReference>
<protein>
    <recommendedName>
        <fullName evidence="8">C2H2-type domain-containing protein</fullName>
    </recommendedName>
</protein>